<dbReference type="STRING" id="265719.SAMN04488509_10728"/>
<dbReference type="GO" id="GO:0016853">
    <property type="term" value="F:isomerase activity"/>
    <property type="evidence" value="ECO:0007669"/>
    <property type="project" value="TreeGrafter"/>
</dbReference>
<sequence>MRIREFAQIDVFACRPFGGNPVAVVLDAEGLDGAGMQRIAHWTNLSETTFVLPPETAGGSYRVRIFTPRQELPFAGHPSIGTAHAVLEAGLATPDAEGQLIQECAAGRLPLRLRGEGATRELFVRLPESRIAPLSAPEQAQLEAALAAPLTPAAAVNVGPVWIVAGLASGEAVRALQPDLPALTRLSLATGAVGISVYGRDGSGEADLVVRSFVPADGIPEDPVCGSGNGAIGAYLQARNALPAPSYTSSQGRECGHDGRVRVEVDDEGRLWIGGQAHTCIRGHIEA</sequence>
<dbReference type="PANTHER" id="PTHR13774:SF32">
    <property type="entry name" value="ANTISENSE-ENHANCING SEQUENCE 1"/>
    <property type="match status" value="1"/>
</dbReference>
<dbReference type="InterPro" id="IPR003719">
    <property type="entry name" value="Phenazine_PhzF-like"/>
</dbReference>
<dbReference type="Proteomes" id="UP000199603">
    <property type="component" value="Unassembled WGS sequence"/>
</dbReference>
<evidence type="ECO:0000313" key="4">
    <source>
        <dbReference type="Proteomes" id="UP000199603"/>
    </source>
</evidence>
<dbReference type="EMBL" id="FNAG01000007">
    <property type="protein sequence ID" value="SDD78525.1"/>
    <property type="molecule type" value="Genomic_DNA"/>
</dbReference>
<protein>
    <submittedName>
        <fullName evidence="3">Phenazine biosynthesis protein PhzF family</fullName>
    </submittedName>
</protein>
<dbReference type="NCBIfam" id="TIGR00654">
    <property type="entry name" value="PhzF_family"/>
    <property type="match status" value="1"/>
</dbReference>
<proteinExistence type="inferred from homology"/>
<dbReference type="GO" id="GO:0005737">
    <property type="term" value="C:cytoplasm"/>
    <property type="evidence" value="ECO:0007669"/>
    <property type="project" value="TreeGrafter"/>
</dbReference>
<dbReference type="Pfam" id="PF02567">
    <property type="entry name" value="PhzC-PhzF"/>
    <property type="match status" value="1"/>
</dbReference>
<dbReference type="RefSeq" id="WP_091243045.1">
    <property type="nucleotide sequence ID" value="NZ_FNAG01000007.1"/>
</dbReference>
<gene>
    <name evidence="3" type="ORF">SAMN04488509_10728</name>
</gene>
<evidence type="ECO:0000256" key="2">
    <source>
        <dbReference type="PIRSR" id="PIRSR016184-1"/>
    </source>
</evidence>
<comment type="similarity">
    <text evidence="1">Belongs to the PhzF family.</text>
</comment>
<reference evidence="3 4" key="1">
    <citation type="submission" date="2016-10" db="EMBL/GenBank/DDBJ databases">
        <authorList>
            <person name="de Groot N.N."/>
        </authorList>
    </citation>
    <scope>NUCLEOTIDE SEQUENCE [LARGE SCALE GENOMIC DNA]</scope>
    <source>
        <strain evidence="3 4">DSM 16957</strain>
    </source>
</reference>
<dbReference type="PIRSF" id="PIRSF016184">
    <property type="entry name" value="PhzC_PhzF"/>
    <property type="match status" value="1"/>
</dbReference>
<dbReference type="AlphaFoldDB" id="A0A1G6XM58"/>
<evidence type="ECO:0000313" key="3">
    <source>
        <dbReference type="EMBL" id="SDD78525.1"/>
    </source>
</evidence>
<dbReference type="PANTHER" id="PTHR13774">
    <property type="entry name" value="PHENAZINE BIOSYNTHESIS PROTEIN"/>
    <property type="match status" value="1"/>
</dbReference>
<dbReference type="Gene3D" id="3.10.310.10">
    <property type="entry name" value="Diaminopimelate Epimerase, Chain A, domain 1"/>
    <property type="match status" value="2"/>
</dbReference>
<feature type="active site" evidence="2">
    <location>
        <position position="47"/>
    </location>
</feature>
<dbReference type="OrthoDB" id="9788221at2"/>
<accession>A0A1G6XM58</accession>
<keyword evidence="4" id="KW-1185">Reference proteome</keyword>
<name>A0A1G6XM58_9GAMM</name>
<dbReference type="SUPFAM" id="SSF54506">
    <property type="entry name" value="Diaminopimelate epimerase-like"/>
    <property type="match status" value="1"/>
</dbReference>
<organism evidence="3 4">
    <name type="scientific">Aquimonas voraii</name>
    <dbReference type="NCBI Taxonomy" id="265719"/>
    <lineage>
        <taxon>Bacteria</taxon>
        <taxon>Pseudomonadati</taxon>
        <taxon>Pseudomonadota</taxon>
        <taxon>Gammaproteobacteria</taxon>
        <taxon>Lysobacterales</taxon>
        <taxon>Lysobacteraceae</taxon>
        <taxon>Aquimonas</taxon>
    </lineage>
</organism>
<evidence type="ECO:0000256" key="1">
    <source>
        <dbReference type="ARBA" id="ARBA00008270"/>
    </source>
</evidence>